<evidence type="ECO:0000259" key="12">
    <source>
        <dbReference type="PROSITE" id="PS50929"/>
    </source>
</evidence>
<evidence type="ECO:0000259" key="11">
    <source>
        <dbReference type="PROSITE" id="PS50893"/>
    </source>
</evidence>
<evidence type="ECO:0000313" key="15">
    <source>
        <dbReference type="Proteomes" id="UP001172778"/>
    </source>
</evidence>
<keyword evidence="8 10" id="KW-0472">Membrane</keyword>
<dbReference type="InterPro" id="IPR036640">
    <property type="entry name" value="ABC1_TM_sf"/>
</dbReference>
<dbReference type="InterPro" id="IPR027417">
    <property type="entry name" value="P-loop_NTPase"/>
</dbReference>
<dbReference type="InterPro" id="IPR011527">
    <property type="entry name" value="ABC1_TM_dom"/>
</dbReference>
<evidence type="ECO:0000313" key="14">
    <source>
        <dbReference type="EMBL" id="MDK2123896.1"/>
    </source>
</evidence>
<feature type="transmembrane region" description="Helical" evidence="10">
    <location>
        <begin position="396"/>
        <end position="413"/>
    </location>
</feature>
<dbReference type="Pfam" id="PF00664">
    <property type="entry name" value="ABC_membrane"/>
    <property type="match status" value="1"/>
</dbReference>
<dbReference type="SUPFAM" id="SSF90123">
    <property type="entry name" value="ABC transporter transmembrane region"/>
    <property type="match status" value="1"/>
</dbReference>
<dbReference type="InterPro" id="IPR003593">
    <property type="entry name" value="AAA+_ATPase"/>
</dbReference>
<evidence type="ECO:0000256" key="10">
    <source>
        <dbReference type="SAM" id="Phobius"/>
    </source>
</evidence>
<proteinExistence type="predicted"/>
<dbReference type="SMART" id="SM00382">
    <property type="entry name" value="AAA"/>
    <property type="match status" value="1"/>
</dbReference>
<keyword evidence="6" id="KW-0813">Transport</keyword>
<feature type="transmembrane region" description="Helical" evidence="10">
    <location>
        <begin position="419"/>
        <end position="436"/>
    </location>
</feature>
<keyword evidence="9" id="KW-0080">Bacteriocin transport</keyword>
<keyword evidence="6" id="KW-0653">Protein transport</keyword>
<comment type="caution">
    <text evidence="14">The sequence shown here is derived from an EMBL/GenBank/DDBJ whole genome shotgun (WGS) entry which is preliminary data.</text>
</comment>
<evidence type="ECO:0000256" key="3">
    <source>
        <dbReference type="ARBA" id="ARBA00022692"/>
    </source>
</evidence>
<evidence type="ECO:0000256" key="9">
    <source>
        <dbReference type="ARBA" id="ARBA00043264"/>
    </source>
</evidence>
<gene>
    <name evidence="14" type="ORF">PZA18_07520</name>
</gene>
<keyword evidence="5 14" id="KW-0067">ATP-binding</keyword>
<dbReference type="Gene3D" id="3.90.70.10">
    <property type="entry name" value="Cysteine proteinases"/>
    <property type="match status" value="1"/>
</dbReference>
<evidence type="ECO:0000256" key="4">
    <source>
        <dbReference type="ARBA" id="ARBA00022741"/>
    </source>
</evidence>
<feature type="transmembrane region" description="Helical" evidence="10">
    <location>
        <begin position="504"/>
        <end position="523"/>
    </location>
</feature>
<feature type="transmembrane region" description="Helical" evidence="10">
    <location>
        <begin position="283"/>
        <end position="307"/>
    </location>
</feature>
<keyword evidence="4" id="KW-0547">Nucleotide-binding</keyword>
<sequence length="821" mass="92893">MKRIVNLFRAGSEGLNVYAERQLGRNDCGIAVIKTIFNLTGNNTPKHEIKDSIALDEEGSSLEDIKRYLEKSGLECAYRVMELTEISADKLESLLPCIAIIEKSRYNHYVLLHSVRSGEVLVMDPEKGCFEYQPLDYLQKNLLRLASNANPDISYAYMESHLKRVCEEYRVELSEEMVRDEIVSQYNKIRYFEWLQTQVKFTEKEEARKFIHELFECPDDSIIPSRFKTFRLSGDQLKVKSPVVLKYTPGSTFTAKVDTLSVDPVKRLLSEIFRQSDLRKQTLQLLVVGVLSSLVGMLAIYANQILIDEVIPTREMASLYAFVAALLLFRVFELVQTVLRSLIEIRLTRSLDHWLSSSFNRAIMQTSTESLSSYTRGELTQRVNDILRIKGVVTNYINDYIFNLVLLSFSFLMASYLDFRVAAIIMLVSVFYYFLLKKSVAIIKALESRKFSQKGILVNSLIQLIEGHNVITKNRSEARFLEDQQGKLNAFLNTQQQSMLASHLLSYIPRFIAILGGLSVIFVTTKSHIVSGDISIGQIFSLVSLGELSFQCLRTILKTQLNQQEQGVVIDRFFDIAELDRRVAAEYEVPAVHRVVLDGISYTYPGRNFGLNIPQLELRAGDRILINGANGSGKSTLLKLLAGLLRKGVVGKVMFYTDDGLPMSLEDGYSKVNLIRAEDKIFNDTIQFNITFNKARGGKNIYKYARLVGADDFISPAQNNVDSVIHDQGSNLSTGQKRKLLILRALVSDADIIIFDEIFRGIDAASKARIVATLNDIAPEKIIIYTTHEALDALYINRVFEVENGRIVREACPQNPVLEVA</sequence>
<keyword evidence="7 10" id="KW-1133">Transmembrane helix</keyword>
<dbReference type="Pfam" id="PF03412">
    <property type="entry name" value="Peptidase_C39"/>
    <property type="match status" value="1"/>
</dbReference>
<dbReference type="PROSITE" id="PS50893">
    <property type="entry name" value="ABC_TRANSPORTER_2"/>
    <property type="match status" value="1"/>
</dbReference>
<feature type="transmembrane region" description="Helical" evidence="10">
    <location>
        <begin position="319"/>
        <end position="339"/>
    </location>
</feature>
<name>A0ABT7DV25_9NEIS</name>
<evidence type="ECO:0000256" key="5">
    <source>
        <dbReference type="ARBA" id="ARBA00022840"/>
    </source>
</evidence>
<feature type="domain" description="Peptidase C39" evidence="13">
    <location>
        <begin position="22"/>
        <end position="149"/>
    </location>
</feature>
<evidence type="ECO:0000256" key="1">
    <source>
        <dbReference type="ARBA" id="ARBA00004651"/>
    </source>
</evidence>
<dbReference type="PANTHER" id="PTHR24221">
    <property type="entry name" value="ATP-BINDING CASSETTE SUB-FAMILY B"/>
    <property type="match status" value="1"/>
</dbReference>
<evidence type="ECO:0000259" key="13">
    <source>
        <dbReference type="PROSITE" id="PS50990"/>
    </source>
</evidence>
<dbReference type="InterPro" id="IPR039421">
    <property type="entry name" value="Type_1_exporter"/>
</dbReference>
<evidence type="ECO:0000256" key="2">
    <source>
        <dbReference type="ARBA" id="ARBA00022475"/>
    </source>
</evidence>
<keyword evidence="15" id="KW-1185">Reference proteome</keyword>
<dbReference type="InterPro" id="IPR003439">
    <property type="entry name" value="ABC_transporter-like_ATP-bd"/>
</dbReference>
<accession>A0ABT7DV25</accession>
<dbReference type="Pfam" id="PF00005">
    <property type="entry name" value="ABC_tran"/>
    <property type="match status" value="1"/>
</dbReference>
<feature type="domain" description="ABC transporter" evidence="11">
    <location>
        <begin position="595"/>
        <end position="820"/>
    </location>
</feature>
<feature type="domain" description="ABC transmembrane type-1" evidence="12">
    <location>
        <begin position="285"/>
        <end position="556"/>
    </location>
</feature>
<keyword evidence="2" id="KW-1003">Cell membrane</keyword>
<evidence type="ECO:0000256" key="6">
    <source>
        <dbReference type="ARBA" id="ARBA00022927"/>
    </source>
</evidence>
<dbReference type="PROSITE" id="PS50990">
    <property type="entry name" value="PEPTIDASE_C39"/>
    <property type="match status" value="1"/>
</dbReference>
<dbReference type="InterPro" id="IPR005074">
    <property type="entry name" value="Peptidase_C39"/>
</dbReference>
<evidence type="ECO:0000256" key="7">
    <source>
        <dbReference type="ARBA" id="ARBA00022989"/>
    </source>
</evidence>
<evidence type="ECO:0000256" key="8">
    <source>
        <dbReference type="ARBA" id="ARBA00023136"/>
    </source>
</evidence>
<dbReference type="SUPFAM" id="SSF52540">
    <property type="entry name" value="P-loop containing nucleoside triphosphate hydrolases"/>
    <property type="match status" value="1"/>
</dbReference>
<dbReference type="PROSITE" id="PS50929">
    <property type="entry name" value="ABC_TM1F"/>
    <property type="match status" value="1"/>
</dbReference>
<comment type="subcellular location">
    <subcellularLocation>
        <location evidence="1">Cell membrane</location>
        <topology evidence="1">Multi-pass membrane protein</topology>
    </subcellularLocation>
</comment>
<dbReference type="PANTHER" id="PTHR24221:SF654">
    <property type="entry name" value="ATP-BINDING CASSETTE SUB-FAMILY B MEMBER 6"/>
    <property type="match status" value="1"/>
</dbReference>
<dbReference type="EMBL" id="JARRAF010000006">
    <property type="protein sequence ID" value="MDK2123896.1"/>
    <property type="molecule type" value="Genomic_DNA"/>
</dbReference>
<protein>
    <submittedName>
        <fullName evidence="14">ATP-binding cassette domain-containing protein</fullName>
    </submittedName>
</protein>
<reference evidence="14" key="1">
    <citation type="submission" date="2023-03" db="EMBL/GenBank/DDBJ databases">
        <title>Chitinimonas shenzhenensis gen. nov., sp. nov., a novel member of family Burkholderiaceae isolated from activated sludge collected in Shen Zhen, China.</title>
        <authorList>
            <person name="Wang X."/>
        </authorList>
    </citation>
    <scope>NUCLEOTIDE SEQUENCE</scope>
    <source>
        <strain evidence="14">DQS-5</strain>
    </source>
</reference>
<organism evidence="14 15">
    <name type="scientific">Parachitinimonas caeni</name>
    <dbReference type="NCBI Taxonomy" id="3031301"/>
    <lineage>
        <taxon>Bacteria</taxon>
        <taxon>Pseudomonadati</taxon>
        <taxon>Pseudomonadota</taxon>
        <taxon>Betaproteobacteria</taxon>
        <taxon>Neisseriales</taxon>
        <taxon>Chitinibacteraceae</taxon>
        <taxon>Parachitinimonas</taxon>
    </lineage>
</organism>
<keyword evidence="3 10" id="KW-0812">Transmembrane</keyword>
<dbReference type="GO" id="GO:0005524">
    <property type="term" value="F:ATP binding"/>
    <property type="evidence" value="ECO:0007669"/>
    <property type="project" value="UniProtKB-KW"/>
</dbReference>
<dbReference type="Gene3D" id="3.40.50.300">
    <property type="entry name" value="P-loop containing nucleotide triphosphate hydrolases"/>
    <property type="match status" value="1"/>
</dbReference>
<dbReference type="RefSeq" id="WP_284100200.1">
    <property type="nucleotide sequence ID" value="NZ_JARRAF010000006.1"/>
</dbReference>
<dbReference type="Proteomes" id="UP001172778">
    <property type="component" value="Unassembled WGS sequence"/>
</dbReference>
<dbReference type="Gene3D" id="1.20.1560.10">
    <property type="entry name" value="ABC transporter type 1, transmembrane domain"/>
    <property type="match status" value="1"/>
</dbReference>